<sequence>MKRGVPPPGIFRRHSCCVREIALEGAIDTENGKSLDWLAFANYNQA</sequence>
<keyword evidence="2" id="KW-1185">Reference proteome</keyword>
<dbReference type="Proteomes" id="UP000003639">
    <property type="component" value="Unassembled WGS sequence"/>
</dbReference>
<accession>A6NVB3</accession>
<dbReference type="STRING" id="411467.BACCAP_02148"/>
<evidence type="ECO:0000313" key="1">
    <source>
        <dbReference type="EMBL" id="EDM99882.1"/>
    </source>
</evidence>
<protein>
    <submittedName>
        <fullName evidence="1">Uncharacterized protein</fullName>
    </submittedName>
</protein>
<dbReference type="AlphaFoldDB" id="A6NVB3"/>
<evidence type="ECO:0000313" key="2">
    <source>
        <dbReference type="Proteomes" id="UP000003639"/>
    </source>
</evidence>
<dbReference type="EMBL" id="AAXG02000013">
    <property type="protein sequence ID" value="EDM99882.1"/>
    <property type="molecule type" value="Genomic_DNA"/>
</dbReference>
<gene>
    <name evidence="1" type="ORF">BACCAP_02148</name>
</gene>
<comment type="caution">
    <text evidence="1">The sequence shown here is derived from an EMBL/GenBank/DDBJ whole genome shotgun (WGS) entry which is preliminary data.</text>
</comment>
<proteinExistence type="predicted"/>
<organism evidence="1 2">
    <name type="scientific">Pseudoflavonifractor capillosus ATCC 29799</name>
    <dbReference type="NCBI Taxonomy" id="411467"/>
    <lineage>
        <taxon>Bacteria</taxon>
        <taxon>Bacillati</taxon>
        <taxon>Bacillota</taxon>
        <taxon>Clostridia</taxon>
        <taxon>Eubacteriales</taxon>
        <taxon>Oscillospiraceae</taxon>
        <taxon>Pseudoflavonifractor</taxon>
    </lineage>
</organism>
<reference evidence="1 2" key="1">
    <citation type="submission" date="2007-04" db="EMBL/GenBank/DDBJ databases">
        <authorList>
            <person name="Fulton L."/>
            <person name="Clifton S."/>
            <person name="Fulton B."/>
            <person name="Xu J."/>
            <person name="Minx P."/>
            <person name="Pepin K.H."/>
            <person name="Johnson M."/>
            <person name="Thiruvilangam P."/>
            <person name="Bhonagiri V."/>
            <person name="Nash W.E."/>
            <person name="Mardis E.R."/>
            <person name="Wilson R.K."/>
        </authorList>
    </citation>
    <scope>NUCLEOTIDE SEQUENCE [LARGE SCALE GENOMIC DNA]</scope>
    <source>
        <strain evidence="1 2">ATCC 29799</strain>
    </source>
</reference>
<reference evidence="1 2" key="2">
    <citation type="submission" date="2007-06" db="EMBL/GenBank/DDBJ databases">
        <title>Draft genome sequence of Pseudoflavonifractor capillosus ATCC 29799.</title>
        <authorList>
            <person name="Sudarsanam P."/>
            <person name="Ley R."/>
            <person name="Guruge J."/>
            <person name="Turnbaugh P.J."/>
            <person name="Mahowald M."/>
            <person name="Liep D."/>
            <person name="Gordon J."/>
        </authorList>
    </citation>
    <scope>NUCLEOTIDE SEQUENCE [LARGE SCALE GENOMIC DNA]</scope>
    <source>
        <strain evidence="1 2">ATCC 29799</strain>
    </source>
</reference>
<name>A6NVB3_9FIRM</name>